<accession>A0A6A6K2B5</accession>
<evidence type="ECO:0000256" key="4">
    <source>
        <dbReference type="ARBA" id="ARBA00022729"/>
    </source>
</evidence>
<dbReference type="EMBL" id="JAAGAX010000040">
    <property type="protein sequence ID" value="KAF2282971.1"/>
    <property type="molecule type" value="Genomic_DNA"/>
</dbReference>
<keyword evidence="4" id="KW-0732">Signal</keyword>
<comment type="similarity">
    <text evidence="2">Belongs to the COBRA family.</text>
</comment>
<feature type="domain" description="COBRA C-terminal" evidence="8">
    <location>
        <begin position="86"/>
        <end position="148"/>
    </location>
</feature>
<comment type="caution">
    <text evidence="9">The sequence shown here is derived from an EMBL/GenBank/DDBJ whole genome shotgun (WGS) entry which is preliminary data.</text>
</comment>
<keyword evidence="7" id="KW-1133">Transmembrane helix</keyword>
<keyword evidence="7" id="KW-0812">Transmembrane</keyword>
<dbReference type="InterPro" id="IPR006918">
    <property type="entry name" value="COBRA_pln"/>
</dbReference>
<keyword evidence="10" id="KW-1185">Reference proteome</keyword>
<proteinExistence type="inferred from homology"/>
<evidence type="ECO:0000256" key="3">
    <source>
        <dbReference type="ARBA" id="ARBA00022622"/>
    </source>
</evidence>
<evidence type="ECO:0000256" key="5">
    <source>
        <dbReference type="ARBA" id="ARBA00023180"/>
    </source>
</evidence>
<sequence>MAQAIQQLDHPRISNCLVRYQAEHAVLQILCPPSVFFSPDGRRKIQESTQNFQCSGIQHTSAAMHRAHVPHPGALACQVQLQGVLECEISITNFNYWMNYTQWTLVAQHPNLNNITKVYKFVYKPLMLYNSLNETGMFYGVEDYNDLLLEAGPDGTFNQKCFLERIRIDSHSTEFNLYFINFIIRIMGMFMLMYLYFLPLSKYCYDFPRSGDDDQLPNVSAHNEPWLDFARWDGHGLRKKSYGLWWEPKPDQGDCSKFKINIPHCFKSNPTMVDWLPGPGVPNNQQIANCCKGGAVSS</sequence>
<keyword evidence="5" id="KW-0325">Glycoprotein</keyword>
<dbReference type="AlphaFoldDB" id="A0A6A6K2B5"/>
<dbReference type="GO" id="GO:0052324">
    <property type="term" value="P:plant-type cell wall cellulose biosynthetic process"/>
    <property type="evidence" value="ECO:0007669"/>
    <property type="project" value="TreeGrafter"/>
</dbReference>
<evidence type="ECO:0000313" key="10">
    <source>
        <dbReference type="Proteomes" id="UP000467840"/>
    </source>
</evidence>
<keyword evidence="6" id="KW-0449">Lipoprotein</keyword>
<evidence type="ECO:0000256" key="6">
    <source>
        <dbReference type="ARBA" id="ARBA00023288"/>
    </source>
</evidence>
<gene>
    <name evidence="9" type="ORF">GH714_043290</name>
</gene>
<dbReference type="GO" id="GO:0098552">
    <property type="term" value="C:side of membrane"/>
    <property type="evidence" value="ECO:0007669"/>
    <property type="project" value="UniProtKB-KW"/>
</dbReference>
<dbReference type="Pfam" id="PF25079">
    <property type="entry name" value="COB_C"/>
    <property type="match status" value="1"/>
</dbReference>
<comment type="subcellular location">
    <subcellularLocation>
        <location evidence="1">Cell membrane</location>
        <topology evidence="1">Lipid-anchor</topology>
        <topology evidence="1">GPI-anchor</topology>
    </subcellularLocation>
</comment>
<dbReference type="PANTHER" id="PTHR31673">
    <property type="entry name" value="PROTEIN COBRA"/>
    <property type="match status" value="1"/>
</dbReference>
<organism evidence="9 10">
    <name type="scientific">Hevea brasiliensis</name>
    <name type="common">Para rubber tree</name>
    <name type="synonym">Siphonia brasiliensis</name>
    <dbReference type="NCBI Taxonomy" id="3981"/>
    <lineage>
        <taxon>Eukaryota</taxon>
        <taxon>Viridiplantae</taxon>
        <taxon>Streptophyta</taxon>
        <taxon>Embryophyta</taxon>
        <taxon>Tracheophyta</taxon>
        <taxon>Spermatophyta</taxon>
        <taxon>Magnoliopsida</taxon>
        <taxon>eudicotyledons</taxon>
        <taxon>Gunneridae</taxon>
        <taxon>Pentapetalae</taxon>
        <taxon>rosids</taxon>
        <taxon>fabids</taxon>
        <taxon>Malpighiales</taxon>
        <taxon>Euphorbiaceae</taxon>
        <taxon>Crotonoideae</taxon>
        <taxon>Micrandreae</taxon>
        <taxon>Hevea</taxon>
    </lineage>
</organism>
<keyword evidence="3" id="KW-0336">GPI-anchor</keyword>
<feature type="transmembrane region" description="Helical" evidence="7">
    <location>
        <begin position="175"/>
        <end position="197"/>
    </location>
</feature>
<dbReference type="GO" id="GO:0005886">
    <property type="term" value="C:plasma membrane"/>
    <property type="evidence" value="ECO:0007669"/>
    <property type="project" value="UniProtKB-SubCell"/>
</dbReference>
<dbReference type="Pfam" id="PF04833">
    <property type="entry name" value="COBRA"/>
    <property type="match status" value="1"/>
</dbReference>
<dbReference type="Proteomes" id="UP000467840">
    <property type="component" value="Unassembled WGS sequence"/>
</dbReference>
<evidence type="ECO:0000313" key="9">
    <source>
        <dbReference type="EMBL" id="KAF2282971.1"/>
    </source>
</evidence>
<dbReference type="PANTHER" id="PTHR31673:SF57">
    <property type="entry name" value="COBRA-LIKE PROTEIN"/>
    <property type="match status" value="1"/>
</dbReference>
<dbReference type="InterPro" id="IPR056900">
    <property type="entry name" value="COB_C"/>
</dbReference>
<evidence type="ECO:0000256" key="7">
    <source>
        <dbReference type="SAM" id="Phobius"/>
    </source>
</evidence>
<keyword evidence="7" id="KW-0472">Membrane</keyword>
<dbReference type="GO" id="GO:0010215">
    <property type="term" value="P:cellulose microfibril organization"/>
    <property type="evidence" value="ECO:0007669"/>
    <property type="project" value="InterPro"/>
</dbReference>
<evidence type="ECO:0000259" key="8">
    <source>
        <dbReference type="Pfam" id="PF25079"/>
    </source>
</evidence>
<evidence type="ECO:0000256" key="2">
    <source>
        <dbReference type="ARBA" id="ARBA00005507"/>
    </source>
</evidence>
<protein>
    <recommendedName>
        <fullName evidence="8">COBRA C-terminal domain-containing protein</fullName>
    </recommendedName>
</protein>
<reference evidence="9 10" key="1">
    <citation type="journal article" date="2020" name="Mol. Plant">
        <title>The Chromosome-Based Rubber Tree Genome Provides New Insights into Spurge Genome Evolution and Rubber Biosynthesis.</title>
        <authorList>
            <person name="Liu J."/>
            <person name="Shi C."/>
            <person name="Shi C.C."/>
            <person name="Li W."/>
            <person name="Zhang Q.J."/>
            <person name="Zhang Y."/>
            <person name="Li K."/>
            <person name="Lu H.F."/>
            <person name="Shi C."/>
            <person name="Zhu S.T."/>
            <person name="Xiao Z.Y."/>
            <person name="Nan H."/>
            <person name="Yue Y."/>
            <person name="Zhu X.G."/>
            <person name="Wu Y."/>
            <person name="Hong X.N."/>
            <person name="Fan G.Y."/>
            <person name="Tong Y."/>
            <person name="Zhang D."/>
            <person name="Mao C.L."/>
            <person name="Liu Y.L."/>
            <person name="Hao S.J."/>
            <person name="Liu W.Q."/>
            <person name="Lv M.Q."/>
            <person name="Zhang H.B."/>
            <person name="Liu Y."/>
            <person name="Hu-Tang G.R."/>
            <person name="Wang J.P."/>
            <person name="Wang J.H."/>
            <person name="Sun Y.H."/>
            <person name="Ni S.B."/>
            <person name="Chen W.B."/>
            <person name="Zhang X.C."/>
            <person name="Jiao Y.N."/>
            <person name="Eichler E.E."/>
            <person name="Li G.H."/>
            <person name="Liu X."/>
            <person name="Gao L.Z."/>
        </authorList>
    </citation>
    <scope>NUCLEOTIDE SEQUENCE [LARGE SCALE GENOMIC DNA]</scope>
    <source>
        <strain evidence="10">cv. GT1</strain>
        <tissue evidence="9">Leaf</tissue>
    </source>
</reference>
<name>A0A6A6K2B5_HEVBR</name>
<evidence type="ECO:0000256" key="1">
    <source>
        <dbReference type="ARBA" id="ARBA00004609"/>
    </source>
</evidence>